<feature type="chain" id="PRO_5039722324" evidence="1">
    <location>
        <begin position="23"/>
        <end position="285"/>
    </location>
</feature>
<keyword evidence="1" id="KW-0732">Signal</keyword>
<proteinExistence type="predicted"/>
<name>A0A926HZR3_9FIRM</name>
<dbReference type="CDD" id="cd10948">
    <property type="entry name" value="CE4_BsPdaA_like"/>
    <property type="match status" value="1"/>
</dbReference>
<feature type="domain" description="NodB homology" evidence="2">
    <location>
        <begin position="92"/>
        <end position="273"/>
    </location>
</feature>
<dbReference type="Proteomes" id="UP000611762">
    <property type="component" value="Unassembled WGS sequence"/>
</dbReference>
<dbReference type="GO" id="GO:0016020">
    <property type="term" value="C:membrane"/>
    <property type="evidence" value="ECO:0007669"/>
    <property type="project" value="TreeGrafter"/>
</dbReference>
<dbReference type="InterPro" id="IPR011330">
    <property type="entry name" value="Glyco_hydro/deAcase_b/a-brl"/>
</dbReference>
<dbReference type="PROSITE" id="PS51257">
    <property type="entry name" value="PROKAR_LIPOPROTEIN"/>
    <property type="match status" value="1"/>
</dbReference>
<evidence type="ECO:0000313" key="3">
    <source>
        <dbReference type="EMBL" id="MBC8541131.1"/>
    </source>
</evidence>
<evidence type="ECO:0000256" key="1">
    <source>
        <dbReference type="SAM" id="SignalP"/>
    </source>
</evidence>
<dbReference type="Pfam" id="PF01522">
    <property type="entry name" value="Polysacc_deac_1"/>
    <property type="match status" value="1"/>
</dbReference>
<organism evidence="3 4">
    <name type="scientific">Congzhengia minquanensis</name>
    <dbReference type="NCBI Taxonomy" id="2763657"/>
    <lineage>
        <taxon>Bacteria</taxon>
        <taxon>Bacillati</taxon>
        <taxon>Bacillota</taxon>
        <taxon>Clostridia</taxon>
        <taxon>Eubacteriales</taxon>
        <taxon>Oscillospiraceae</taxon>
        <taxon>Congzhengia</taxon>
    </lineage>
</organism>
<dbReference type="EMBL" id="JACRSU010000003">
    <property type="protein sequence ID" value="MBC8541131.1"/>
    <property type="molecule type" value="Genomic_DNA"/>
</dbReference>
<dbReference type="GO" id="GO:0005975">
    <property type="term" value="P:carbohydrate metabolic process"/>
    <property type="evidence" value="ECO:0007669"/>
    <property type="project" value="InterPro"/>
</dbReference>
<dbReference type="PANTHER" id="PTHR10587">
    <property type="entry name" value="GLYCOSYL TRANSFERASE-RELATED"/>
    <property type="match status" value="1"/>
</dbReference>
<dbReference type="InterPro" id="IPR014235">
    <property type="entry name" value="Spore_PdaA"/>
</dbReference>
<dbReference type="GO" id="GO:0016810">
    <property type="term" value="F:hydrolase activity, acting on carbon-nitrogen (but not peptide) bonds"/>
    <property type="evidence" value="ECO:0007669"/>
    <property type="project" value="InterPro"/>
</dbReference>
<reference evidence="3" key="1">
    <citation type="submission" date="2020-08" db="EMBL/GenBank/DDBJ databases">
        <title>Genome public.</title>
        <authorList>
            <person name="Liu C."/>
            <person name="Sun Q."/>
        </authorList>
    </citation>
    <scope>NUCLEOTIDE SEQUENCE</scope>
    <source>
        <strain evidence="3">H8</strain>
    </source>
</reference>
<dbReference type="AlphaFoldDB" id="A0A926HZR3"/>
<accession>A0A926HZR3</accession>
<evidence type="ECO:0000313" key="4">
    <source>
        <dbReference type="Proteomes" id="UP000611762"/>
    </source>
</evidence>
<dbReference type="PANTHER" id="PTHR10587:SF78">
    <property type="entry name" value="PEPTIDOGLYCAN-N-ACETYLMURAMIC ACID DEACETYLASE PDAA"/>
    <property type="match status" value="1"/>
</dbReference>
<dbReference type="PROSITE" id="PS51677">
    <property type="entry name" value="NODB"/>
    <property type="match status" value="1"/>
</dbReference>
<dbReference type="InterPro" id="IPR050248">
    <property type="entry name" value="Polysacc_deacetylase_ArnD"/>
</dbReference>
<comment type="caution">
    <text evidence="3">The sequence shown here is derived from an EMBL/GenBank/DDBJ whole genome shotgun (WGS) entry which is preliminary data.</text>
</comment>
<gene>
    <name evidence="3" type="primary">pdaA</name>
    <name evidence="3" type="ORF">H8698_09115</name>
</gene>
<keyword evidence="4" id="KW-1185">Reference proteome</keyword>
<sequence length="285" mass="31994">MNKKLILILMSMVLLLSGCTSKSVFKNEITEDITPVAVNVPAELNPGKYSELPNEKNGWGLKKNKNAPPEIPAKTVEILNKYGAVYKDSEPHALYLTFDEGYENGYTPKILDVLKENEVPAAFFVTGPYIKNQPELIKRMVDEGHIVGNHTINHPSMPDVKSAEKLKNEIVGLANSFTELTGQEMKFFRPPMGEYSERTLSLTQDLGYTSVFWSFAYKDWDVKNQKGTDYAYSQIMDGVHDGAILLLHAVSENNANILDKVIKDLKTAGYRFKSLDEFGNHVNNN</sequence>
<dbReference type="Gene3D" id="3.20.20.370">
    <property type="entry name" value="Glycoside hydrolase/deacetylase"/>
    <property type="match status" value="1"/>
</dbReference>
<dbReference type="SUPFAM" id="SSF88713">
    <property type="entry name" value="Glycoside hydrolase/deacetylase"/>
    <property type="match status" value="1"/>
</dbReference>
<feature type="signal peptide" evidence="1">
    <location>
        <begin position="1"/>
        <end position="22"/>
    </location>
</feature>
<dbReference type="RefSeq" id="WP_249313012.1">
    <property type="nucleotide sequence ID" value="NZ_JACRSU010000003.1"/>
</dbReference>
<protein>
    <submittedName>
        <fullName evidence="3">Delta-lactam-biosynthetic de-N-acetylase</fullName>
    </submittedName>
</protein>
<dbReference type="InterPro" id="IPR002509">
    <property type="entry name" value="NODB_dom"/>
</dbReference>
<dbReference type="NCBIfam" id="TIGR02884">
    <property type="entry name" value="spore_pdaA"/>
    <property type="match status" value="1"/>
</dbReference>
<evidence type="ECO:0000259" key="2">
    <source>
        <dbReference type="PROSITE" id="PS51677"/>
    </source>
</evidence>